<dbReference type="GO" id="GO:0005886">
    <property type="term" value="C:plasma membrane"/>
    <property type="evidence" value="ECO:0007669"/>
    <property type="project" value="TreeGrafter"/>
</dbReference>
<dbReference type="InterPro" id="IPR050469">
    <property type="entry name" value="Diguanylate_Cyclase"/>
</dbReference>
<dbReference type="PANTHER" id="PTHR45138">
    <property type="entry name" value="REGULATORY COMPONENTS OF SENSORY TRANSDUCTION SYSTEM"/>
    <property type="match status" value="1"/>
</dbReference>
<dbReference type="Proteomes" id="UP000295357">
    <property type="component" value="Unassembled WGS sequence"/>
</dbReference>
<name>A0A4R6NAR8_9BURK</name>
<dbReference type="Pfam" id="PF00990">
    <property type="entry name" value="GGDEF"/>
    <property type="match status" value="1"/>
</dbReference>
<feature type="transmembrane region" description="Helical" evidence="4">
    <location>
        <begin position="55"/>
        <end position="77"/>
    </location>
</feature>
<evidence type="ECO:0000313" key="6">
    <source>
        <dbReference type="EMBL" id="TDP13052.1"/>
    </source>
</evidence>
<evidence type="ECO:0000313" key="7">
    <source>
        <dbReference type="Proteomes" id="UP000295357"/>
    </source>
</evidence>
<dbReference type="GO" id="GO:0043709">
    <property type="term" value="P:cell adhesion involved in single-species biofilm formation"/>
    <property type="evidence" value="ECO:0007669"/>
    <property type="project" value="TreeGrafter"/>
</dbReference>
<feature type="coiled-coil region" evidence="3">
    <location>
        <begin position="126"/>
        <end position="174"/>
    </location>
</feature>
<dbReference type="Gene3D" id="3.30.70.270">
    <property type="match status" value="1"/>
</dbReference>
<keyword evidence="7" id="KW-1185">Reference proteome</keyword>
<evidence type="ECO:0000256" key="1">
    <source>
        <dbReference type="ARBA" id="ARBA00012528"/>
    </source>
</evidence>
<keyword evidence="3" id="KW-0175">Coiled coil</keyword>
<evidence type="ECO:0000256" key="2">
    <source>
        <dbReference type="ARBA" id="ARBA00034247"/>
    </source>
</evidence>
<dbReference type="GO" id="GO:0052621">
    <property type="term" value="F:diguanylate cyclase activity"/>
    <property type="evidence" value="ECO:0007669"/>
    <property type="project" value="UniProtKB-EC"/>
</dbReference>
<dbReference type="InterPro" id="IPR000160">
    <property type="entry name" value="GGDEF_dom"/>
</dbReference>
<keyword evidence="4" id="KW-0812">Transmembrane</keyword>
<feature type="domain" description="GGDEF" evidence="5">
    <location>
        <begin position="202"/>
        <end position="340"/>
    </location>
</feature>
<proteinExistence type="predicted"/>
<evidence type="ECO:0000256" key="3">
    <source>
        <dbReference type="SAM" id="Coils"/>
    </source>
</evidence>
<organism evidence="6 7">
    <name type="scientific">Roseateles asaccharophilus</name>
    <dbReference type="NCBI Taxonomy" id="582607"/>
    <lineage>
        <taxon>Bacteria</taxon>
        <taxon>Pseudomonadati</taxon>
        <taxon>Pseudomonadota</taxon>
        <taxon>Betaproteobacteria</taxon>
        <taxon>Burkholderiales</taxon>
        <taxon>Sphaerotilaceae</taxon>
        <taxon>Roseateles</taxon>
    </lineage>
</organism>
<dbReference type="PROSITE" id="PS50887">
    <property type="entry name" value="GGDEF"/>
    <property type="match status" value="1"/>
</dbReference>
<protein>
    <recommendedName>
        <fullName evidence="1">diguanylate cyclase</fullName>
        <ecNumber evidence="1">2.7.7.65</ecNumber>
    </recommendedName>
</protein>
<reference evidence="6 7" key="1">
    <citation type="submission" date="2019-03" db="EMBL/GenBank/DDBJ databases">
        <title>Genomic Encyclopedia of Type Strains, Phase IV (KMG-IV): sequencing the most valuable type-strain genomes for metagenomic binning, comparative biology and taxonomic classification.</title>
        <authorList>
            <person name="Goeker M."/>
        </authorList>
    </citation>
    <scope>NUCLEOTIDE SEQUENCE [LARGE SCALE GENOMIC DNA]</scope>
    <source>
        <strain evidence="6 7">DSM 25082</strain>
    </source>
</reference>
<dbReference type="RefSeq" id="WP_162849388.1">
    <property type="nucleotide sequence ID" value="NZ_JAUFPJ010000001.1"/>
</dbReference>
<dbReference type="InterPro" id="IPR043128">
    <property type="entry name" value="Rev_trsase/Diguanyl_cyclase"/>
</dbReference>
<dbReference type="CDD" id="cd01949">
    <property type="entry name" value="GGDEF"/>
    <property type="match status" value="1"/>
</dbReference>
<dbReference type="PANTHER" id="PTHR45138:SF9">
    <property type="entry name" value="DIGUANYLATE CYCLASE DGCM-RELATED"/>
    <property type="match status" value="1"/>
</dbReference>
<dbReference type="EC" id="2.7.7.65" evidence="1"/>
<dbReference type="NCBIfam" id="TIGR00254">
    <property type="entry name" value="GGDEF"/>
    <property type="match status" value="1"/>
</dbReference>
<dbReference type="FunFam" id="3.30.70.270:FF:000001">
    <property type="entry name" value="Diguanylate cyclase domain protein"/>
    <property type="match status" value="1"/>
</dbReference>
<dbReference type="InterPro" id="IPR029787">
    <property type="entry name" value="Nucleotide_cyclase"/>
</dbReference>
<comment type="caution">
    <text evidence="6">The sequence shown here is derived from an EMBL/GenBank/DDBJ whole genome shotgun (WGS) entry which is preliminary data.</text>
</comment>
<gene>
    <name evidence="6" type="ORF">DFR39_101526</name>
</gene>
<keyword evidence="4" id="KW-1133">Transmembrane helix</keyword>
<dbReference type="GO" id="GO:1902201">
    <property type="term" value="P:negative regulation of bacterial-type flagellum-dependent cell motility"/>
    <property type="evidence" value="ECO:0007669"/>
    <property type="project" value="TreeGrafter"/>
</dbReference>
<dbReference type="SUPFAM" id="SSF55073">
    <property type="entry name" value="Nucleotide cyclase"/>
    <property type="match status" value="1"/>
</dbReference>
<dbReference type="AlphaFoldDB" id="A0A4R6NAR8"/>
<dbReference type="EMBL" id="SNXE01000001">
    <property type="protein sequence ID" value="TDP13052.1"/>
    <property type="molecule type" value="Genomic_DNA"/>
</dbReference>
<sequence>MKLSPRLLRKALTSPAGASLKTRAMLLMLSVGLSGVGLASLIRSHHEASLGTDQVLGMALQDLLLVLAVGLVFMLLLENALLRPLRRLAEQAHAFDPTQPPPSWLEKQDGGPRELQQINQAFERVQQSMGAQLRREQNRAEQLRLEVEQRSLALEQARLALESAQRELASLSRHDALTGLANRREFDDALRREFKRAQRQQGLLALAVLDLDHFRAYNEALGREAGDAVLRQMAQLLADRFKRDTDLVARLGGEEFGVLLPGCDRDQAQDLLEQLREALAALAIPHPKGSATSPRLTLSVGLAVFRPAQTYLSPQALLQAADEALYVAKHAGRDRLSLAA</sequence>
<dbReference type="SMART" id="SM00267">
    <property type="entry name" value="GGDEF"/>
    <property type="match status" value="1"/>
</dbReference>
<accession>A0A4R6NAR8</accession>
<evidence type="ECO:0000259" key="5">
    <source>
        <dbReference type="PROSITE" id="PS50887"/>
    </source>
</evidence>
<comment type="catalytic activity">
    <reaction evidence="2">
        <text>2 GTP = 3',3'-c-di-GMP + 2 diphosphate</text>
        <dbReference type="Rhea" id="RHEA:24898"/>
        <dbReference type="ChEBI" id="CHEBI:33019"/>
        <dbReference type="ChEBI" id="CHEBI:37565"/>
        <dbReference type="ChEBI" id="CHEBI:58805"/>
        <dbReference type="EC" id="2.7.7.65"/>
    </reaction>
</comment>
<feature type="transmembrane region" description="Helical" evidence="4">
    <location>
        <begin position="24"/>
        <end position="43"/>
    </location>
</feature>
<keyword evidence="4" id="KW-0472">Membrane</keyword>
<evidence type="ECO:0000256" key="4">
    <source>
        <dbReference type="SAM" id="Phobius"/>
    </source>
</evidence>